<dbReference type="CDD" id="cd20070">
    <property type="entry name" value="5TM_YidC_Alb3"/>
    <property type="match status" value="1"/>
</dbReference>
<dbReference type="Proteomes" id="UP000231466">
    <property type="component" value="Unassembled WGS sequence"/>
</dbReference>
<feature type="transmembrane region" description="Helical" evidence="10">
    <location>
        <begin position="98"/>
        <end position="116"/>
    </location>
</feature>
<dbReference type="AlphaFoldDB" id="A0A2H0VFR8"/>
<comment type="caution">
    <text evidence="12">The sequence shown here is derived from an EMBL/GenBank/DDBJ whole genome shotgun (WGS) entry which is preliminary data.</text>
</comment>
<evidence type="ECO:0000256" key="4">
    <source>
        <dbReference type="ARBA" id="ARBA00022692"/>
    </source>
</evidence>
<keyword evidence="6 10" id="KW-1133">Transmembrane helix</keyword>
<evidence type="ECO:0000256" key="6">
    <source>
        <dbReference type="ARBA" id="ARBA00022989"/>
    </source>
</evidence>
<evidence type="ECO:0000259" key="11">
    <source>
        <dbReference type="Pfam" id="PF02096"/>
    </source>
</evidence>
<evidence type="ECO:0000256" key="5">
    <source>
        <dbReference type="ARBA" id="ARBA00022927"/>
    </source>
</evidence>
<dbReference type="PANTHER" id="PTHR12428:SF65">
    <property type="entry name" value="CYTOCHROME C OXIDASE ASSEMBLY PROTEIN COX18, MITOCHONDRIAL"/>
    <property type="match status" value="1"/>
</dbReference>
<keyword evidence="4 9" id="KW-0812">Transmembrane</keyword>
<feature type="transmembrane region" description="Helical" evidence="10">
    <location>
        <begin position="144"/>
        <end position="165"/>
    </location>
</feature>
<dbReference type="Pfam" id="PF02096">
    <property type="entry name" value="60KD_IMP"/>
    <property type="match status" value="1"/>
</dbReference>
<keyword evidence="3" id="KW-1003">Cell membrane</keyword>
<protein>
    <recommendedName>
        <fullName evidence="11">Membrane insertase YidC/Oxa/ALB C-terminal domain-containing protein</fullName>
    </recommendedName>
</protein>
<evidence type="ECO:0000256" key="10">
    <source>
        <dbReference type="SAM" id="Phobius"/>
    </source>
</evidence>
<organism evidence="12 13">
    <name type="scientific">Candidatus Colwellbacteria bacterium CG10_big_fil_rev_8_21_14_0_10_42_22</name>
    <dbReference type="NCBI Taxonomy" id="1974540"/>
    <lineage>
        <taxon>Bacteria</taxon>
        <taxon>Candidatus Colwelliibacteriota</taxon>
    </lineage>
</organism>
<reference evidence="13" key="1">
    <citation type="submission" date="2017-09" db="EMBL/GenBank/DDBJ databases">
        <title>Depth-based differentiation of microbial function through sediment-hosted aquifers and enrichment of novel symbionts in the deep terrestrial subsurface.</title>
        <authorList>
            <person name="Probst A.J."/>
            <person name="Ladd B."/>
            <person name="Jarett J.K."/>
            <person name="Geller-Mcgrath D.E."/>
            <person name="Sieber C.M.K."/>
            <person name="Emerson J.B."/>
            <person name="Anantharaman K."/>
            <person name="Thomas B.C."/>
            <person name="Malmstrom R."/>
            <person name="Stieglmeier M."/>
            <person name="Klingl A."/>
            <person name="Woyke T."/>
            <person name="Ryan C.M."/>
            <person name="Banfield J.F."/>
        </authorList>
    </citation>
    <scope>NUCLEOTIDE SEQUENCE [LARGE SCALE GENOMIC DNA]</scope>
</reference>
<dbReference type="GO" id="GO:0051205">
    <property type="term" value="P:protein insertion into membrane"/>
    <property type="evidence" value="ECO:0007669"/>
    <property type="project" value="TreeGrafter"/>
</dbReference>
<evidence type="ECO:0000256" key="9">
    <source>
        <dbReference type="RuleBase" id="RU003945"/>
    </source>
</evidence>
<dbReference type="EMBL" id="PFAH01000007">
    <property type="protein sequence ID" value="PIR97962.1"/>
    <property type="molecule type" value="Genomic_DNA"/>
</dbReference>
<evidence type="ECO:0000256" key="7">
    <source>
        <dbReference type="ARBA" id="ARBA00023136"/>
    </source>
</evidence>
<evidence type="ECO:0000313" key="12">
    <source>
        <dbReference type="EMBL" id="PIR97962.1"/>
    </source>
</evidence>
<keyword evidence="7 10" id="KW-0472">Membrane</keyword>
<dbReference type="InterPro" id="IPR047196">
    <property type="entry name" value="YidC_ALB_C"/>
</dbReference>
<accession>A0A2H0VFR8</accession>
<evidence type="ECO:0000313" key="13">
    <source>
        <dbReference type="Proteomes" id="UP000231466"/>
    </source>
</evidence>
<feature type="transmembrane region" description="Helical" evidence="10">
    <location>
        <begin position="29"/>
        <end position="48"/>
    </location>
</feature>
<dbReference type="NCBIfam" id="TIGR03592">
    <property type="entry name" value="yidC_oxa1_cterm"/>
    <property type="match status" value="1"/>
</dbReference>
<dbReference type="GO" id="GO:0032977">
    <property type="term" value="F:membrane insertase activity"/>
    <property type="evidence" value="ECO:0007669"/>
    <property type="project" value="InterPro"/>
</dbReference>
<dbReference type="PANTHER" id="PTHR12428">
    <property type="entry name" value="OXA1"/>
    <property type="match status" value="1"/>
</dbReference>
<comment type="subcellular location">
    <subcellularLocation>
        <location evidence="1">Cell membrane</location>
        <topology evidence="1">Multi-pass membrane protein</topology>
    </subcellularLocation>
    <subcellularLocation>
        <location evidence="9">Membrane</location>
        <topology evidence="9">Multi-pass membrane protein</topology>
    </subcellularLocation>
</comment>
<dbReference type="InterPro" id="IPR028055">
    <property type="entry name" value="YidC/Oxa/ALB_C"/>
</dbReference>
<feature type="domain" description="Membrane insertase YidC/Oxa/ALB C-terminal" evidence="11">
    <location>
        <begin position="30"/>
        <end position="231"/>
    </location>
</feature>
<evidence type="ECO:0000256" key="8">
    <source>
        <dbReference type="ARBA" id="ARBA00023186"/>
    </source>
</evidence>
<comment type="similarity">
    <text evidence="9">Belongs to the OXA1/ALB3/YidC family.</text>
</comment>
<keyword evidence="8" id="KW-0143">Chaperone</keyword>
<evidence type="ECO:0000256" key="3">
    <source>
        <dbReference type="ARBA" id="ARBA00022475"/>
    </source>
</evidence>
<dbReference type="InterPro" id="IPR001708">
    <property type="entry name" value="YidC/ALB3/OXA1/COX18"/>
</dbReference>
<keyword evidence="5" id="KW-0653">Protein transport</keyword>
<name>A0A2H0VFR8_9BACT</name>
<sequence length="257" mass="29184">MRALFTEILYRPLFNALAWLYQNVAFQDLGVAIILFTLAVRFLLFPLFHKTVKHQRITQNLQPEIKKIQKKHKDDKEKQAKEIIELYGRHKINPLTPILVLLIQLPIIFAVYRIFINGFENGALDLLYPFIQLPEVPSHDFLGIIQDLTIPSLAVAIMAAIAQYFQGKTAFSRKGAGRSKASDSPAEKIGKRMVLFMPVFTLLILTSLPAAIGLYWLTTTIFSIFQQAIVDKSMEAEKQKTPLVNDGRNKEQNSESA</sequence>
<evidence type="ECO:0000256" key="2">
    <source>
        <dbReference type="ARBA" id="ARBA00022448"/>
    </source>
</evidence>
<evidence type="ECO:0000256" key="1">
    <source>
        <dbReference type="ARBA" id="ARBA00004651"/>
    </source>
</evidence>
<gene>
    <name evidence="12" type="ORF">COT89_01775</name>
</gene>
<proteinExistence type="inferred from homology"/>
<feature type="transmembrane region" description="Helical" evidence="10">
    <location>
        <begin position="194"/>
        <end position="217"/>
    </location>
</feature>
<dbReference type="GO" id="GO:0015031">
    <property type="term" value="P:protein transport"/>
    <property type="evidence" value="ECO:0007669"/>
    <property type="project" value="UniProtKB-KW"/>
</dbReference>
<keyword evidence="2" id="KW-0813">Transport</keyword>
<dbReference type="GO" id="GO:0005886">
    <property type="term" value="C:plasma membrane"/>
    <property type="evidence" value="ECO:0007669"/>
    <property type="project" value="UniProtKB-SubCell"/>
</dbReference>